<dbReference type="Proteomes" id="UP000694501">
    <property type="component" value="Unassembled WGS sequence"/>
</dbReference>
<feature type="transmembrane region" description="Helical" evidence="1">
    <location>
        <begin position="184"/>
        <end position="205"/>
    </location>
</feature>
<sequence length="319" mass="33497">MDHDTRLRRAAVLVLPYAAIALVYGTLFAMWSGRLPEEVAIHFSGLTADGYSSQAGMVWPALGVLLGMGALFGAAQYFGRMPLEARRLIYPVSYGCAALMGYLFIGTFMLQLDLESARGVALSGRHMLAGSVVVLLSGYIGFRLAALGPQDPAPEPGGAGVAPRLPMSPGQQASWTRAVGTTGLGLLVVGSVLLAAVLAAALGAWMAALPSLLFGLVPLAFLSVRVTVDRRGVRIGSGLLARFGKTIPLERIAGARSQQISPMKDFQGWGYRVRPGRSGLVTRTGEALTVELVGGREFVVTVDDSKTAAALLNTLVDGK</sequence>
<feature type="transmembrane region" description="Helical" evidence="1">
    <location>
        <begin position="211"/>
        <end position="228"/>
    </location>
</feature>
<keyword evidence="3" id="KW-1185">Reference proteome</keyword>
<organism evidence="2 3">
    <name type="scientific">Streptomyces tardus</name>
    <dbReference type="NCBI Taxonomy" id="2780544"/>
    <lineage>
        <taxon>Bacteria</taxon>
        <taxon>Bacillati</taxon>
        <taxon>Actinomycetota</taxon>
        <taxon>Actinomycetes</taxon>
        <taxon>Kitasatosporales</taxon>
        <taxon>Streptomycetaceae</taxon>
        <taxon>Streptomyces</taxon>
    </lineage>
</organism>
<dbReference type="AlphaFoldDB" id="A0A949JI60"/>
<reference evidence="2" key="1">
    <citation type="submission" date="2021-06" db="EMBL/GenBank/DDBJ databases">
        <title>Sequencing of actinobacteria type strains.</title>
        <authorList>
            <person name="Nguyen G.-S."/>
            <person name="Wentzel A."/>
        </authorList>
    </citation>
    <scope>NUCLEOTIDE SEQUENCE</scope>
    <source>
        <strain evidence="2">P38-E01</strain>
    </source>
</reference>
<name>A0A949JI60_9ACTN</name>
<feature type="transmembrane region" description="Helical" evidence="1">
    <location>
        <begin position="57"/>
        <end position="79"/>
    </location>
</feature>
<dbReference type="EMBL" id="JAELVF020000004">
    <property type="protein sequence ID" value="MBU7600437.1"/>
    <property type="molecule type" value="Genomic_DNA"/>
</dbReference>
<accession>A0A949JI60</accession>
<protein>
    <submittedName>
        <fullName evidence="2">DUF1648 domain-containing protein</fullName>
    </submittedName>
</protein>
<evidence type="ECO:0000256" key="1">
    <source>
        <dbReference type="SAM" id="Phobius"/>
    </source>
</evidence>
<gene>
    <name evidence="2" type="ORF">JGS22_023115</name>
</gene>
<keyword evidence="1" id="KW-0472">Membrane</keyword>
<feature type="transmembrane region" description="Helical" evidence="1">
    <location>
        <begin position="91"/>
        <end position="112"/>
    </location>
</feature>
<comment type="caution">
    <text evidence="2">The sequence shown here is derived from an EMBL/GenBank/DDBJ whole genome shotgun (WGS) entry which is preliminary data.</text>
</comment>
<keyword evidence="1" id="KW-1133">Transmembrane helix</keyword>
<feature type="transmembrane region" description="Helical" evidence="1">
    <location>
        <begin position="12"/>
        <end position="31"/>
    </location>
</feature>
<evidence type="ECO:0000313" key="3">
    <source>
        <dbReference type="Proteomes" id="UP000694501"/>
    </source>
</evidence>
<evidence type="ECO:0000313" key="2">
    <source>
        <dbReference type="EMBL" id="MBU7600437.1"/>
    </source>
</evidence>
<feature type="transmembrane region" description="Helical" evidence="1">
    <location>
        <begin position="124"/>
        <end position="142"/>
    </location>
</feature>
<dbReference type="RefSeq" id="WP_211043387.1">
    <property type="nucleotide sequence ID" value="NZ_JAELVF020000004.1"/>
</dbReference>
<proteinExistence type="predicted"/>
<keyword evidence="1" id="KW-0812">Transmembrane</keyword>